<accession>A0A6J7A1H8</accession>
<evidence type="ECO:0000256" key="1">
    <source>
        <dbReference type="SAM" id="MobiDB-lite"/>
    </source>
</evidence>
<feature type="region of interest" description="Disordered" evidence="1">
    <location>
        <begin position="119"/>
        <end position="138"/>
    </location>
</feature>
<evidence type="ECO:0000313" key="2">
    <source>
        <dbReference type="EMBL" id="CAB4826612.1"/>
    </source>
</evidence>
<protein>
    <submittedName>
        <fullName evidence="2">Unannotated protein</fullName>
    </submittedName>
</protein>
<dbReference type="EMBL" id="CAFAAV010000138">
    <property type="protein sequence ID" value="CAB4826612.1"/>
    <property type="molecule type" value="Genomic_DNA"/>
</dbReference>
<reference evidence="2" key="1">
    <citation type="submission" date="2020-05" db="EMBL/GenBank/DDBJ databases">
        <authorList>
            <person name="Chiriac C."/>
            <person name="Salcher M."/>
            <person name="Ghai R."/>
            <person name="Kavagutti S V."/>
        </authorList>
    </citation>
    <scope>NUCLEOTIDE SEQUENCE</scope>
</reference>
<sequence>MMRSRPASSCSGFNTGIAAIVVQFGLAMMPLRALAISPGLTSLTISGTSGSMRHADELSMTVTPAAANFGASSLDDEAPAENNATSRPVGSASEASSTMTSVPFHDNVVPALRAEAKKRISDTGKLRSARMERIAAPT</sequence>
<organism evidence="2">
    <name type="scientific">freshwater metagenome</name>
    <dbReference type="NCBI Taxonomy" id="449393"/>
    <lineage>
        <taxon>unclassified sequences</taxon>
        <taxon>metagenomes</taxon>
        <taxon>ecological metagenomes</taxon>
    </lineage>
</organism>
<feature type="region of interest" description="Disordered" evidence="1">
    <location>
        <begin position="70"/>
        <end position="104"/>
    </location>
</feature>
<name>A0A6J7A1H8_9ZZZZ</name>
<gene>
    <name evidence="2" type="ORF">UFOPK3099_01732</name>
</gene>
<dbReference type="AlphaFoldDB" id="A0A6J7A1H8"/>
<feature type="compositionally biased region" description="Polar residues" evidence="1">
    <location>
        <begin position="82"/>
        <end position="101"/>
    </location>
</feature>
<proteinExistence type="predicted"/>